<dbReference type="SUPFAM" id="SSF56672">
    <property type="entry name" value="DNA/RNA polymerases"/>
    <property type="match status" value="1"/>
</dbReference>
<dbReference type="InterPro" id="IPR043502">
    <property type="entry name" value="DNA/RNA_pol_sf"/>
</dbReference>
<reference evidence="2 3" key="1">
    <citation type="journal article" date="2007" name="Nature">
        <title>The medaka draft genome and insights into vertebrate genome evolution.</title>
        <authorList>
            <person name="Kasahara M."/>
            <person name="Naruse K."/>
            <person name="Sasaki S."/>
            <person name="Nakatani Y."/>
            <person name="Qu W."/>
            <person name="Ahsan B."/>
            <person name="Yamada T."/>
            <person name="Nagayasu Y."/>
            <person name="Doi K."/>
            <person name="Kasai Y."/>
            <person name="Jindo T."/>
            <person name="Kobayashi D."/>
            <person name="Shimada A."/>
            <person name="Toyoda A."/>
            <person name="Kuroki Y."/>
            <person name="Fujiyama A."/>
            <person name="Sasaki T."/>
            <person name="Shimizu A."/>
            <person name="Asakawa S."/>
            <person name="Shimizu N."/>
            <person name="Hashimoto S."/>
            <person name="Yang J."/>
            <person name="Lee Y."/>
            <person name="Matsushima K."/>
            <person name="Sugano S."/>
            <person name="Sakaizumi M."/>
            <person name="Narita T."/>
            <person name="Ohishi K."/>
            <person name="Haga S."/>
            <person name="Ohta F."/>
            <person name="Nomoto H."/>
            <person name="Nogata K."/>
            <person name="Morishita T."/>
            <person name="Endo T."/>
            <person name="Shin-I T."/>
            <person name="Takeda H."/>
            <person name="Morishita S."/>
            <person name="Kohara Y."/>
        </authorList>
    </citation>
    <scope>NUCLEOTIDE SEQUENCE [LARGE SCALE GENOMIC DNA]</scope>
    <source>
        <strain evidence="2 3">Hd-rR</strain>
    </source>
</reference>
<sequence>MFGSFCLGRLPTPSFCLGTVKLLFKNKGDRADLDNYRPITLLNTDYKILTSVLAERLREVLPSILGSSQAYGVQGRQITDTVLSLLCTVEHMERSGFFFLNVDFSKAFDRVEHGFLWRVLDRFGFGELFISRIRALYTTASSRVLCNGHSTGVFSITRSIRQGCPLSAMLFSIAVEPLAGVITADDSIRGVVTPAGRVIKILAYADDTSLVLKDETSVDGAMRQLRTYCGASGATVNINKSEIFFLGSRVATVNRWGFREATDGVKVLGVWLARTPRDTIHNNWTAMVKKLAQVLALWKMRRLTLRGKVTVLNSLIFSKINYVLSILPLPVHFQTRINEVLSLFLWGSRANQISKLTLSRTVQGGGLGLVELGARKKALRLRLVARLLDPSQAPHWKDYLEDGFSQLLQPGLAVFCQRRPIGALQDLSPLSVKLLSAWYSASSFIVQSISTPYQVLHQPLFHNSVLTHGRLPLQCRLLEARGCLLVGDVVAGGRLCAFADVLLRFGGGPTQSERWRVKQGFNRISSYVPLRWFVLVRRGGPVLQETGFCFKFLQGGVPVAVQSVTTKAWYRAMITLETKVPAAEKAWGAVFPGKDLARIWRSLKGSIFPHAVWNMDFRLRHRKIYSSVVLHQIDKELYERTCPVCGSVPETLEHMFLDCLVVQPFWRRLRAVLKAGCSLEWDVEEDWQWASLFGIPKEQRGPGWRVADLLLALGRFAIYQARNLRLNEGRTMDRWSCLKRMLGGHLLTLKQADPDGLWQSVAMTKIFSCVCA</sequence>
<dbReference type="GeneTree" id="ENSGT00940000165023"/>
<organism evidence="2 3">
    <name type="scientific">Oryzias latipes</name>
    <name type="common">Japanese rice fish</name>
    <name type="synonym">Japanese killifish</name>
    <dbReference type="NCBI Taxonomy" id="8090"/>
    <lineage>
        <taxon>Eukaryota</taxon>
        <taxon>Metazoa</taxon>
        <taxon>Chordata</taxon>
        <taxon>Craniata</taxon>
        <taxon>Vertebrata</taxon>
        <taxon>Euteleostomi</taxon>
        <taxon>Actinopterygii</taxon>
        <taxon>Neopterygii</taxon>
        <taxon>Teleostei</taxon>
        <taxon>Neoteleostei</taxon>
        <taxon>Acanthomorphata</taxon>
        <taxon>Ovalentaria</taxon>
        <taxon>Atherinomorphae</taxon>
        <taxon>Beloniformes</taxon>
        <taxon>Adrianichthyidae</taxon>
        <taxon>Oryziinae</taxon>
        <taxon>Oryzias</taxon>
    </lineage>
</organism>
<feature type="domain" description="Reverse transcriptase" evidence="1">
    <location>
        <begin position="4"/>
        <end position="272"/>
    </location>
</feature>
<name>A0A3B3I0K0_ORYLA</name>
<dbReference type="PANTHER" id="PTHR31635:SF196">
    <property type="entry name" value="REVERSE TRANSCRIPTASE DOMAIN-CONTAINING PROTEIN-RELATED"/>
    <property type="match status" value="1"/>
</dbReference>
<reference evidence="2" key="2">
    <citation type="submission" date="2025-08" db="UniProtKB">
        <authorList>
            <consortium name="Ensembl"/>
        </authorList>
    </citation>
    <scope>IDENTIFICATION</scope>
    <source>
        <strain evidence="2">Hd-rR</strain>
    </source>
</reference>
<keyword evidence="3" id="KW-1185">Reference proteome</keyword>
<dbReference type="PROSITE" id="PS50878">
    <property type="entry name" value="RT_POL"/>
    <property type="match status" value="1"/>
</dbReference>
<dbReference type="Pfam" id="PF00078">
    <property type="entry name" value="RVT_1"/>
    <property type="match status" value="1"/>
</dbReference>
<evidence type="ECO:0000313" key="3">
    <source>
        <dbReference type="Proteomes" id="UP000001038"/>
    </source>
</evidence>
<dbReference type="Ensembl" id="ENSORLT00000037378.1">
    <property type="protein sequence ID" value="ENSORLP00000037560.1"/>
    <property type="gene ID" value="ENSORLG00000030232.1"/>
</dbReference>
<reference evidence="2" key="3">
    <citation type="submission" date="2025-09" db="UniProtKB">
        <authorList>
            <consortium name="Ensembl"/>
        </authorList>
    </citation>
    <scope>IDENTIFICATION</scope>
    <source>
        <strain evidence="2">Hd-rR</strain>
    </source>
</reference>
<evidence type="ECO:0000259" key="1">
    <source>
        <dbReference type="PROSITE" id="PS50878"/>
    </source>
</evidence>
<dbReference type="InParanoid" id="A0A3B3I0K0"/>
<dbReference type="STRING" id="8090.ENSORLP00000037560"/>
<dbReference type="CDD" id="cd01650">
    <property type="entry name" value="RT_nLTR_like"/>
    <property type="match status" value="1"/>
</dbReference>
<dbReference type="AlphaFoldDB" id="A0A3B3I0K0"/>
<protein>
    <recommendedName>
        <fullName evidence="1">Reverse transcriptase domain-containing protein</fullName>
    </recommendedName>
</protein>
<accession>A0A3B3I0K0</accession>
<dbReference type="Proteomes" id="UP000001038">
    <property type="component" value="Chromosome 3"/>
</dbReference>
<dbReference type="InterPro" id="IPR000477">
    <property type="entry name" value="RT_dom"/>
</dbReference>
<evidence type="ECO:0000313" key="2">
    <source>
        <dbReference type="Ensembl" id="ENSORLP00000037560.1"/>
    </source>
</evidence>
<proteinExistence type="predicted"/>
<dbReference type="PANTHER" id="PTHR31635">
    <property type="entry name" value="REVERSE TRANSCRIPTASE DOMAIN-CONTAINING PROTEIN-RELATED"/>
    <property type="match status" value="1"/>
</dbReference>
<dbReference type="Bgee" id="ENSORLG00000030232">
    <property type="expression patterns" value="Expressed in brain and 2 other cell types or tissues"/>
</dbReference>